<dbReference type="Proteomes" id="UP000594262">
    <property type="component" value="Unplaced"/>
</dbReference>
<evidence type="ECO:0000313" key="4">
    <source>
        <dbReference type="Proteomes" id="UP000594262"/>
    </source>
</evidence>
<organism evidence="3 4">
    <name type="scientific">Clytia hemisphaerica</name>
    <dbReference type="NCBI Taxonomy" id="252671"/>
    <lineage>
        <taxon>Eukaryota</taxon>
        <taxon>Metazoa</taxon>
        <taxon>Cnidaria</taxon>
        <taxon>Hydrozoa</taxon>
        <taxon>Hydroidolina</taxon>
        <taxon>Leptothecata</taxon>
        <taxon>Obeliida</taxon>
        <taxon>Clytiidae</taxon>
        <taxon>Clytia</taxon>
    </lineage>
</organism>
<dbReference type="Gene3D" id="2.60.40.10">
    <property type="entry name" value="Immunoglobulins"/>
    <property type="match status" value="1"/>
</dbReference>
<protein>
    <recommendedName>
        <fullName evidence="2">Rel homology dimerisation domain-containing protein</fullName>
    </recommendedName>
</protein>
<dbReference type="SUPFAM" id="SSF81296">
    <property type="entry name" value="E set domains"/>
    <property type="match status" value="1"/>
</dbReference>
<dbReference type="InterPro" id="IPR013783">
    <property type="entry name" value="Ig-like_fold"/>
</dbReference>
<feature type="domain" description="Rel homology dimerisation" evidence="2">
    <location>
        <begin position="205"/>
        <end position="299"/>
    </location>
</feature>
<evidence type="ECO:0000256" key="1">
    <source>
        <dbReference type="SAM" id="MobiDB-lite"/>
    </source>
</evidence>
<keyword evidence="4" id="KW-1185">Reference proteome</keyword>
<evidence type="ECO:0000313" key="3">
    <source>
        <dbReference type="EnsemblMetazoa" id="CLYHEMP004687.2"/>
    </source>
</evidence>
<accession>A0A7M5V1G3</accession>
<feature type="region of interest" description="Disordered" evidence="1">
    <location>
        <begin position="355"/>
        <end position="377"/>
    </location>
</feature>
<dbReference type="EnsemblMetazoa" id="CLYHEMT004687.2">
    <property type="protein sequence ID" value="CLYHEMP004687.2"/>
    <property type="gene ID" value="CLYHEMG004687"/>
</dbReference>
<dbReference type="InterPro" id="IPR014756">
    <property type="entry name" value="Ig_E-set"/>
</dbReference>
<proteinExistence type="predicted"/>
<name>A0A7M5V1G3_9CNID</name>
<dbReference type="AlphaFoldDB" id="A0A7M5V1G3"/>
<sequence>MEALSSPFELTIVNKPKEYHDFNSKKDKMEAVDGIFPITVEIDERYPNSKKTMLIIELLDLDKDQLHDGFEVKKKLVRFDENTKQVELDIHLIPRKSLTAIKDEILGRFMSAIFPNAPTPFNLSQNEISDATGTKLFQGRKDVSAWRTRIEEEKKRIMKGGRLRFTVYEEDDPTSVRAQIISKPILNGVELKILKLHFPRNDQENHITASCKGGDEVWIMIDIKHPIKKKSVKVHFQANNGWKHTQTESVLGNVVVICKVPKYQDDIRIGKRVEATIQFSLMEGPSNLSNPMIFYYVPEERSQDNHLKRMAATSIDENFQRDLRAVKKQKVNYPDTSNVTLQQVAKEMQHYSSVNGTELHDSTPGPSNAPSTGPPVVQSLLIPQNTHTHGQLLATIQQFGVSKSSTDVVQKPNASASVHRIPYKDGEQMDPGASLSFNSELSVLSNEEEKHSQIETTLGNRQRDLNENQAHDTSILIGNPSSANALSVVQNPLYEYIDPQITPSGLTLFGPNNEVTQGSIQPNDYPQKVFSNVPQSSRTLSNTPFAFPDQIKVFQQQTSNESQAPVENRTVGNAQSGNFIVTMATIDSGYVPLLSTNEQTNQTDDQDTVLQDFLRPFEHDTPENDPFPTQTNTTSTNEEKTPSFLEIWEDVKKIMMSDNENEIDFHRD</sequence>
<evidence type="ECO:0000259" key="2">
    <source>
        <dbReference type="Pfam" id="PF16179"/>
    </source>
</evidence>
<feature type="region of interest" description="Disordered" evidence="1">
    <location>
        <begin position="617"/>
        <end position="642"/>
    </location>
</feature>
<dbReference type="InterPro" id="IPR032397">
    <property type="entry name" value="RHD_dimer"/>
</dbReference>
<dbReference type="Pfam" id="PF16179">
    <property type="entry name" value="RHD_dimer"/>
    <property type="match status" value="1"/>
</dbReference>
<reference evidence="3" key="1">
    <citation type="submission" date="2021-01" db="UniProtKB">
        <authorList>
            <consortium name="EnsemblMetazoa"/>
        </authorList>
    </citation>
    <scope>IDENTIFICATION</scope>
</reference>
<feature type="compositionally biased region" description="Polar residues" evidence="1">
    <location>
        <begin position="627"/>
        <end position="636"/>
    </location>
</feature>